<evidence type="ECO:0000313" key="1">
    <source>
        <dbReference type="EMBL" id="KAI4871139.1"/>
    </source>
</evidence>
<proteinExistence type="predicted"/>
<evidence type="ECO:0000313" key="2">
    <source>
        <dbReference type="Proteomes" id="UP001497700"/>
    </source>
</evidence>
<comment type="caution">
    <text evidence="1">The sequence shown here is derived from an EMBL/GenBank/DDBJ whole genome shotgun (WGS) entry which is preliminary data.</text>
</comment>
<gene>
    <name evidence="1" type="ORF">F4820DRAFT_7269</name>
</gene>
<dbReference type="EMBL" id="MU393421">
    <property type="protein sequence ID" value="KAI4871139.1"/>
    <property type="molecule type" value="Genomic_DNA"/>
</dbReference>
<organism evidence="1 2">
    <name type="scientific">Hypoxylon rubiginosum</name>
    <dbReference type="NCBI Taxonomy" id="110542"/>
    <lineage>
        <taxon>Eukaryota</taxon>
        <taxon>Fungi</taxon>
        <taxon>Dikarya</taxon>
        <taxon>Ascomycota</taxon>
        <taxon>Pezizomycotina</taxon>
        <taxon>Sordariomycetes</taxon>
        <taxon>Xylariomycetidae</taxon>
        <taxon>Xylariales</taxon>
        <taxon>Hypoxylaceae</taxon>
        <taxon>Hypoxylon</taxon>
    </lineage>
</organism>
<sequence length="143" mass="15218">MSSFFTLRTTLRARAGASLATSSSSRLATRPIHQSAALRAYKDDMDRESFKPKTHEYTQSGTDEEVSSKKDAAFNPKKTDPDTEMDAAAAESNGNPLNESPANKSFAEAGRGHEEDKTHGGQSDGGQKKASGAGSPPKDRKTG</sequence>
<name>A0ACB9ZJA0_9PEZI</name>
<protein>
    <submittedName>
        <fullName evidence="1">Uncharacterized protein</fullName>
    </submittedName>
</protein>
<accession>A0ACB9ZJA0</accession>
<keyword evidence="2" id="KW-1185">Reference proteome</keyword>
<reference evidence="1 2" key="1">
    <citation type="journal article" date="2022" name="New Phytol.">
        <title>Ecological generalism drives hyperdiversity of secondary metabolite gene clusters in xylarialean endophytes.</title>
        <authorList>
            <person name="Franco M.E.E."/>
            <person name="Wisecaver J.H."/>
            <person name="Arnold A.E."/>
            <person name="Ju Y.M."/>
            <person name="Slot J.C."/>
            <person name="Ahrendt S."/>
            <person name="Moore L.P."/>
            <person name="Eastman K.E."/>
            <person name="Scott K."/>
            <person name="Konkel Z."/>
            <person name="Mondo S.J."/>
            <person name="Kuo A."/>
            <person name="Hayes R.D."/>
            <person name="Haridas S."/>
            <person name="Andreopoulos B."/>
            <person name="Riley R."/>
            <person name="LaButti K."/>
            <person name="Pangilinan J."/>
            <person name="Lipzen A."/>
            <person name="Amirebrahimi M."/>
            <person name="Yan J."/>
            <person name="Adam C."/>
            <person name="Keymanesh K."/>
            <person name="Ng V."/>
            <person name="Louie K."/>
            <person name="Northen T."/>
            <person name="Drula E."/>
            <person name="Henrissat B."/>
            <person name="Hsieh H.M."/>
            <person name="Youens-Clark K."/>
            <person name="Lutzoni F."/>
            <person name="Miadlikowska J."/>
            <person name="Eastwood D.C."/>
            <person name="Hamelin R.C."/>
            <person name="Grigoriev I.V."/>
            <person name="U'Ren J.M."/>
        </authorList>
    </citation>
    <scope>NUCLEOTIDE SEQUENCE [LARGE SCALE GENOMIC DNA]</scope>
    <source>
        <strain evidence="1 2">CBS 119005</strain>
    </source>
</reference>
<dbReference type="Proteomes" id="UP001497700">
    <property type="component" value="Unassembled WGS sequence"/>
</dbReference>